<dbReference type="EMBL" id="CP001029">
    <property type="protein sequence ID" value="ACB82351.1"/>
    <property type="molecule type" value="Genomic_DNA"/>
</dbReference>
<evidence type="ECO:0000259" key="2">
    <source>
        <dbReference type="Pfam" id="PF01471"/>
    </source>
</evidence>
<dbReference type="SUPFAM" id="SSF47090">
    <property type="entry name" value="PGBD-like"/>
    <property type="match status" value="1"/>
</dbReference>
<protein>
    <submittedName>
        <fullName evidence="3">Peptidoglycan-binding domain 1 protein</fullName>
    </submittedName>
</protein>
<dbReference type="eggNOG" id="COG3409">
    <property type="taxonomic scope" value="Bacteria"/>
</dbReference>
<dbReference type="Gene3D" id="1.10.101.10">
    <property type="entry name" value="PGBD-like superfamily/PGBD"/>
    <property type="match status" value="1"/>
</dbReference>
<dbReference type="Pfam" id="PF01471">
    <property type="entry name" value="PG_binding_1"/>
    <property type="match status" value="1"/>
</dbReference>
<gene>
    <name evidence="3" type="ordered locus">Mpop_4245</name>
</gene>
<dbReference type="KEGG" id="mpo:Mpop_4245"/>
<evidence type="ECO:0000313" key="3">
    <source>
        <dbReference type="EMBL" id="ACB82351.1"/>
    </source>
</evidence>
<feature type="region of interest" description="Disordered" evidence="1">
    <location>
        <begin position="139"/>
        <end position="173"/>
    </location>
</feature>
<evidence type="ECO:0000256" key="1">
    <source>
        <dbReference type="SAM" id="MobiDB-lite"/>
    </source>
</evidence>
<dbReference type="InterPro" id="IPR002477">
    <property type="entry name" value="Peptidoglycan-bd-like"/>
</dbReference>
<dbReference type="InterPro" id="IPR036366">
    <property type="entry name" value="PGBDSf"/>
</dbReference>
<evidence type="ECO:0000313" key="4">
    <source>
        <dbReference type="Proteomes" id="UP000007136"/>
    </source>
</evidence>
<organism evidence="3 4">
    <name type="scientific">Methylorubrum populi (strain ATCC BAA-705 / NCIMB 13946 / BJ001)</name>
    <name type="common">Methylobacterium populi</name>
    <dbReference type="NCBI Taxonomy" id="441620"/>
    <lineage>
        <taxon>Bacteria</taxon>
        <taxon>Pseudomonadati</taxon>
        <taxon>Pseudomonadota</taxon>
        <taxon>Alphaproteobacteria</taxon>
        <taxon>Hyphomicrobiales</taxon>
        <taxon>Methylobacteriaceae</taxon>
        <taxon>Methylorubrum</taxon>
    </lineage>
</organism>
<dbReference type="RefSeq" id="WP_012455960.1">
    <property type="nucleotide sequence ID" value="NC_010725.1"/>
</dbReference>
<dbReference type="InterPro" id="IPR036365">
    <property type="entry name" value="PGBD-like_sf"/>
</dbReference>
<feature type="compositionally biased region" description="Basic and acidic residues" evidence="1">
    <location>
        <begin position="149"/>
        <end position="162"/>
    </location>
</feature>
<name>B1ZDV8_METPB</name>
<feature type="domain" description="Peptidoglycan binding-like" evidence="2">
    <location>
        <begin position="3"/>
        <end position="59"/>
    </location>
</feature>
<dbReference type="STRING" id="441620.Mpop_4245"/>
<feature type="compositionally biased region" description="Basic and acidic residues" evidence="1">
    <location>
        <begin position="223"/>
        <end position="232"/>
    </location>
</feature>
<dbReference type="AlphaFoldDB" id="B1ZDV8"/>
<feature type="region of interest" description="Disordered" evidence="1">
    <location>
        <begin position="216"/>
        <end position="252"/>
    </location>
</feature>
<sequence length="252" mass="27177">MTVAEIQRALLARGYDLGPSGADNALGRLTIAAVTAFQKAEKLDILYPGTIGPKTIAALGVSAAGPVAPPWIAEARRYLGLHERKDAGHLDKALRLDASEIPWCGAFVGMVIAATLPREVLPVNPLGARNWLKFGSEVAAPPGRHRRAGREAARGRRDQDHARARRRRPERQGAVRPMIALPWWASAAITFLARALNDWLGRKRAEQALRDLGAATQANAARAEAERQEAAAHRAGAAAEDGPDDPRDLRKD</sequence>
<accession>B1ZDV8</accession>
<dbReference type="Proteomes" id="UP000007136">
    <property type="component" value="Chromosome"/>
</dbReference>
<dbReference type="HOGENOM" id="CLU_1101847_0_0_5"/>
<proteinExistence type="predicted"/>
<reference evidence="3" key="1">
    <citation type="submission" date="2008-04" db="EMBL/GenBank/DDBJ databases">
        <title>Complete sequence of chromosome of Methylobacterium populi BJ001.</title>
        <authorList>
            <consortium name="US DOE Joint Genome Institute"/>
            <person name="Copeland A."/>
            <person name="Lucas S."/>
            <person name="Lapidus A."/>
            <person name="Glavina del Rio T."/>
            <person name="Dalin E."/>
            <person name="Tice H."/>
            <person name="Bruce D."/>
            <person name="Goodwin L."/>
            <person name="Pitluck S."/>
            <person name="Chertkov O."/>
            <person name="Brettin T."/>
            <person name="Detter J.C."/>
            <person name="Han C."/>
            <person name="Kuske C.R."/>
            <person name="Schmutz J."/>
            <person name="Larimer F."/>
            <person name="Land M."/>
            <person name="Hauser L."/>
            <person name="Kyrpides N."/>
            <person name="Mikhailova N."/>
            <person name="Marx C."/>
            <person name="Richardson P."/>
        </authorList>
    </citation>
    <scope>NUCLEOTIDE SEQUENCE [LARGE SCALE GENOMIC DNA]</scope>
    <source>
        <strain evidence="3">BJ001</strain>
    </source>
</reference>